<dbReference type="GO" id="GO:0008745">
    <property type="term" value="F:N-acetylmuramoyl-L-alanine amidase activity"/>
    <property type="evidence" value="ECO:0007669"/>
    <property type="project" value="UniProtKB-EC"/>
</dbReference>
<name>A0A1A6AL41_9CLOT</name>
<dbReference type="PATRIC" id="fig|1353534.3.peg.3481"/>
<dbReference type="Pfam" id="PF02368">
    <property type="entry name" value="Big_2"/>
    <property type="match status" value="2"/>
</dbReference>
<dbReference type="Gene3D" id="3.40.50.12090">
    <property type="match status" value="2"/>
</dbReference>
<dbReference type="InterPro" id="IPR007253">
    <property type="entry name" value="Cell_wall-bd_2"/>
</dbReference>
<protein>
    <submittedName>
        <fullName evidence="2">N-acetylmuramoyl-L-alanine amidase LytC</fullName>
        <ecNumber evidence="2">3.5.1.28</ecNumber>
    </submittedName>
</protein>
<evidence type="ECO:0000259" key="1">
    <source>
        <dbReference type="SMART" id="SM00635"/>
    </source>
</evidence>
<dbReference type="PANTHER" id="PTHR30032:SF8">
    <property type="entry name" value="GERMINATION-SPECIFIC N-ACETYLMURAMOYL-L-ALANINE AMIDASE"/>
    <property type="match status" value="1"/>
</dbReference>
<sequence length="721" mass="77149">MDLVKFKPRKILTCIIILFILFGIKEMVNPFKVSAKTESSAVADSLTIRVTDSNGSFKVAKVFTDSDFSSAVNQSYSFMDSMPSPGMDAAIGLPLSDLLSKSNINLDDVQSLEFYTTDVSGRPYKTMKKSFLYSTRYYYPHIMEYWDAGTQSFTDNDKAVSDKEIVEPMIAVSDNWVRGAMKPDFSTQAHDQKYRLLMGQTSDPTEITAFNSAKWIYQIDVTLASTTPVANVPVTGVTLNKNSTTILAGNTERLIAAVDPSNVTNSDVTWSSDDSSVAKVDNNGLVTAVSKGTTTITVRTKDGGKTAECNVTVDGGGTTPVISVPVTGVILNKNSTTILNGSIEQLTATVSPNDATDKDVTWSSSDSSVAKVNKNGLVTAVGEGTATITVKTEDGAKTAECDVTVNESETPVQPAVKRLFGQSRIDTAIAIAKATYPNKISNVILTASDNYPDALAGSVLAYKLKAPILLVGRNNEDQEKIIDYMKSNMDPLGTVYILGGNGSVSKDMEARANEAGFKNINRIGGADRYQTAVKISDTVGAKEGTPLVIVSGKSYPDALSVSSAAAVKQYPILMVEKDEIPDAIKKEISILKPSKVFIIGLQGAVSTEVEDQLSQIAAIDKTNIVRIGGENRFETSLEVAKYFNLSGSKVCVSSGNNFPDALAGSSYAANNNAPIILCNTALSDDIMNYLKTKNISEGTIFGGESVISKEVGEELLELTTK</sequence>
<organism evidence="2 3">
    <name type="scientific">Clostridium ragsdalei P11</name>
    <dbReference type="NCBI Taxonomy" id="1353534"/>
    <lineage>
        <taxon>Bacteria</taxon>
        <taxon>Bacillati</taxon>
        <taxon>Bacillota</taxon>
        <taxon>Clostridia</taxon>
        <taxon>Eubacteriales</taxon>
        <taxon>Clostridiaceae</taxon>
        <taxon>Clostridium</taxon>
    </lineage>
</organism>
<dbReference type="Pfam" id="PF04122">
    <property type="entry name" value="CW_binding_2"/>
    <property type="match status" value="3"/>
</dbReference>
<dbReference type="RefSeq" id="WP_065079492.1">
    <property type="nucleotide sequence ID" value="NZ_LROS01000055.1"/>
</dbReference>
<dbReference type="SUPFAM" id="SSF49373">
    <property type="entry name" value="Invasin/intimin cell-adhesion fragments"/>
    <property type="match status" value="2"/>
</dbReference>
<gene>
    <name evidence="2" type="primary">lytC_23</name>
    <name evidence="2" type="ORF">CLRAG_34190</name>
</gene>
<dbReference type="SMART" id="SM00635">
    <property type="entry name" value="BID_2"/>
    <property type="match status" value="2"/>
</dbReference>
<feature type="domain" description="BIG2" evidence="1">
    <location>
        <begin position="233"/>
        <end position="310"/>
    </location>
</feature>
<comment type="caution">
    <text evidence="2">The sequence shown here is derived from an EMBL/GenBank/DDBJ whole genome shotgun (WGS) entry which is preliminary data.</text>
</comment>
<dbReference type="InterPro" id="IPR003343">
    <property type="entry name" value="Big_2"/>
</dbReference>
<accession>A0A1A6AL41</accession>
<dbReference type="EC" id="3.5.1.28" evidence="2"/>
<proteinExistence type="predicted"/>
<evidence type="ECO:0000313" key="3">
    <source>
        <dbReference type="Proteomes" id="UP000093954"/>
    </source>
</evidence>
<feature type="domain" description="BIG2" evidence="1">
    <location>
        <begin position="325"/>
        <end position="402"/>
    </location>
</feature>
<dbReference type="Gene3D" id="2.60.40.1080">
    <property type="match status" value="2"/>
</dbReference>
<dbReference type="InterPro" id="IPR008964">
    <property type="entry name" value="Invasin/intimin_cell_adhesion"/>
</dbReference>
<dbReference type="EMBL" id="LROS01000055">
    <property type="protein sequence ID" value="OBR90771.1"/>
    <property type="molecule type" value="Genomic_DNA"/>
</dbReference>
<keyword evidence="2" id="KW-0378">Hydrolase</keyword>
<dbReference type="Proteomes" id="UP000093954">
    <property type="component" value="Unassembled WGS sequence"/>
</dbReference>
<evidence type="ECO:0000313" key="2">
    <source>
        <dbReference type="EMBL" id="OBR90771.1"/>
    </source>
</evidence>
<keyword evidence="3" id="KW-1185">Reference proteome</keyword>
<dbReference type="InterPro" id="IPR051922">
    <property type="entry name" value="Bact_Sporulation_Assoc"/>
</dbReference>
<reference evidence="2 3" key="1">
    <citation type="journal article" date="2012" name="Front. Microbiol.">
        <title>Draft Genome Sequence of the Virulent Strain 01-B526 of the Fish Pathogen Aeromonas salmonicida.</title>
        <authorList>
            <person name="Charette S.J."/>
            <person name="Brochu F."/>
            <person name="Boyle B."/>
            <person name="Filion G."/>
            <person name="Tanaka K.H."/>
            <person name="Derome N."/>
        </authorList>
    </citation>
    <scope>NUCLEOTIDE SEQUENCE [LARGE SCALE GENOMIC DNA]</scope>
    <source>
        <strain evidence="2 3">P11</strain>
    </source>
</reference>
<dbReference type="PANTHER" id="PTHR30032">
    <property type="entry name" value="N-ACETYLMURAMOYL-L-ALANINE AMIDASE-RELATED"/>
    <property type="match status" value="1"/>
</dbReference>
<dbReference type="AlphaFoldDB" id="A0A1A6AL41"/>